<keyword evidence="2" id="KW-1185">Reference proteome</keyword>
<sequence>MDHFSMLPSGWIPKDGLDFFSHFLQTLKNRWLQVCDLADHHLTDCRLNQLREKGESRELIPRLAQNARTWTELRRTLKGHVITAENFANEYCYRHNGNRIRHDIKHLIPHFAAEVGARIDNLDQNVRDILQLEFAWVSINEAHRSTSLATSMKRLSWVTFIFLPAMFASV</sequence>
<protein>
    <submittedName>
        <fullName evidence="1">Uncharacterized protein</fullName>
    </submittedName>
</protein>
<dbReference type="OrthoDB" id="195446at2759"/>
<feature type="non-terminal residue" evidence="1">
    <location>
        <position position="170"/>
    </location>
</feature>
<name>A0A6A5SAE5_9PLEO</name>
<evidence type="ECO:0000313" key="2">
    <source>
        <dbReference type="Proteomes" id="UP000800038"/>
    </source>
</evidence>
<dbReference type="AlphaFoldDB" id="A0A6A5SAE5"/>
<proteinExistence type="predicted"/>
<reference evidence="1" key="1">
    <citation type="journal article" date="2020" name="Stud. Mycol.">
        <title>101 Dothideomycetes genomes: a test case for predicting lifestyles and emergence of pathogens.</title>
        <authorList>
            <person name="Haridas S."/>
            <person name="Albert R."/>
            <person name="Binder M."/>
            <person name="Bloem J."/>
            <person name="Labutti K."/>
            <person name="Salamov A."/>
            <person name="Andreopoulos B."/>
            <person name="Baker S."/>
            <person name="Barry K."/>
            <person name="Bills G."/>
            <person name="Bluhm B."/>
            <person name="Cannon C."/>
            <person name="Castanera R."/>
            <person name="Culley D."/>
            <person name="Daum C."/>
            <person name="Ezra D."/>
            <person name="Gonzalez J."/>
            <person name="Henrissat B."/>
            <person name="Kuo A."/>
            <person name="Liang C."/>
            <person name="Lipzen A."/>
            <person name="Lutzoni F."/>
            <person name="Magnuson J."/>
            <person name="Mondo S."/>
            <person name="Nolan M."/>
            <person name="Ohm R."/>
            <person name="Pangilinan J."/>
            <person name="Park H.-J."/>
            <person name="Ramirez L."/>
            <person name="Alfaro M."/>
            <person name="Sun H."/>
            <person name="Tritt A."/>
            <person name="Yoshinaga Y."/>
            <person name="Zwiers L.-H."/>
            <person name="Turgeon B."/>
            <person name="Goodwin S."/>
            <person name="Spatafora J."/>
            <person name="Crous P."/>
            <person name="Grigoriev I."/>
        </authorList>
    </citation>
    <scope>NUCLEOTIDE SEQUENCE</scope>
    <source>
        <strain evidence="1">CBS 161.51</strain>
    </source>
</reference>
<evidence type="ECO:0000313" key="1">
    <source>
        <dbReference type="EMBL" id="KAF1936893.1"/>
    </source>
</evidence>
<gene>
    <name evidence="1" type="ORF">EJ02DRAFT_386559</name>
</gene>
<dbReference type="EMBL" id="ML976163">
    <property type="protein sequence ID" value="KAF1936893.1"/>
    <property type="molecule type" value="Genomic_DNA"/>
</dbReference>
<accession>A0A6A5SAE5</accession>
<dbReference type="Proteomes" id="UP000800038">
    <property type="component" value="Unassembled WGS sequence"/>
</dbReference>
<organism evidence="1 2">
    <name type="scientific">Clathrospora elynae</name>
    <dbReference type="NCBI Taxonomy" id="706981"/>
    <lineage>
        <taxon>Eukaryota</taxon>
        <taxon>Fungi</taxon>
        <taxon>Dikarya</taxon>
        <taxon>Ascomycota</taxon>
        <taxon>Pezizomycotina</taxon>
        <taxon>Dothideomycetes</taxon>
        <taxon>Pleosporomycetidae</taxon>
        <taxon>Pleosporales</taxon>
        <taxon>Diademaceae</taxon>
        <taxon>Clathrospora</taxon>
    </lineage>
</organism>